<keyword evidence="2" id="KW-1185">Reference proteome</keyword>
<evidence type="ECO:0000313" key="2">
    <source>
        <dbReference type="Proteomes" id="UP000002084"/>
    </source>
</evidence>
<reference evidence="1 2" key="1">
    <citation type="submission" date="2007-11" db="EMBL/GenBank/DDBJ databases">
        <authorList>
            <consortium name="The Salmonella enterica serovar Arizonae Genome Sequencing Project"/>
            <person name="McClelland M."/>
            <person name="Sanderson E.K."/>
            <person name="Porwollik S."/>
            <person name="Spieth J."/>
            <person name="Clifton W.S."/>
            <person name="Fulton R."/>
            <person name="Chunyan W."/>
            <person name="Wollam A."/>
            <person name="Shah N."/>
            <person name="Pepin K."/>
            <person name="Bhonagiri V."/>
            <person name="Nash W."/>
            <person name="Johnson M."/>
            <person name="Thiruvilangam P."/>
            <person name="Wilson R."/>
        </authorList>
    </citation>
    <scope>NUCLEOTIDE SEQUENCE [LARGE SCALE GENOMIC DNA]</scope>
    <source>
        <strain evidence="2">ATCC BAA-731 / CDC346-86 / RSK2980</strain>
    </source>
</reference>
<protein>
    <submittedName>
        <fullName evidence="1">Uncharacterized protein</fullName>
    </submittedName>
</protein>
<sequence>MRRPAFVLTVPVYGDLAERMPVLLFLLRNFLSAEGAAPSRTLARAASRNWCALNRETSGQGPESLLFLFTKDAVLNVPEY</sequence>
<proteinExistence type="predicted"/>
<accession>A9MMH3</accession>
<dbReference type="HOGENOM" id="CLU_2587626_0_0_6"/>
<organism evidence="1 2">
    <name type="scientific">Salmonella arizonae (strain ATCC BAA-731 / CDC346-86 / RSK2980)</name>
    <dbReference type="NCBI Taxonomy" id="41514"/>
    <lineage>
        <taxon>Bacteria</taxon>
        <taxon>Pseudomonadati</taxon>
        <taxon>Pseudomonadota</taxon>
        <taxon>Gammaproteobacteria</taxon>
        <taxon>Enterobacterales</taxon>
        <taxon>Enterobacteriaceae</taxon>
        <taxon>Salmonella</taxon>
    </lineage>
</organism>
<dbReference type="AlphaFoldDB" id="A9MMH3"/>
<evidence type="ECO:0000313" key="1">
    <source>
        <dbReference type="EMBL" id="ABX20842.1"/>
    </source>
</evidence>
<dbReference type="EMBL" id="CP000880">
    <property type="protein sequence ID" value="ABX20842.1"/>
    <property type="molecule type" value="Genomic_DNA"/>
</dbReference>
<gene>
    <name evidence="1" type="ordered locus">SARI_00929</name>
</gene>
<dbReference type="Proteomes" id="UP000002084">
    <property type="component" value="Chromosome"/>
</dbReference>
<dbReference type="KEGG" id="ses:SARI_00929"/>
<name>A9MMH3_SALAR</name>